<comment type="caution">
    <text evidence="9">The sequence shown here is derived from an EMBL/GenBank/DDBJ whole genome shotgun (WGS) entry which is preliminary data.</text>
</comment>
<feature type="domain" description="Rhodopsin" evidence="8">
    <location>
        <begin position="32"/>
        <end position="205"/>
    </location>
</feature>
<evidence type="ECO:0000256" key="5">
    <source>
        <dbReference type="ARBA" id="ARBA00038359"/>
    </source>
</evidence>
<protein>
    <recommendedName>
        <fullName evidence="8">Rhodopsin domain-containing protein</fullName>
    </recommendedName>
</protein>
<keyword evidence="10" id="KW-1185">Reference proteome</keyword>
<evidence type="ECO:0000259" key="8">
    <source>
        <dbReference type="Pfam" id="PF20684"/>
    </source>
</evidence>
<name>A0A135U0Q6_9PEZI</name>
<comment type="similarity">
    <text evidence="5">Belongs to the SAT4 family.</text>
</comment>
<evidence type="ECO:0000256" key="7">
    <source>
        <dbReference type="SAM" id="Phobius"/>
    </source>
</evidence>
<evidence type="ECO:0000256" key="1">
    <source>
        <dbReference type="ARBA" id="ARBA00004141"/>
    </source>
</evidence>
<feature type="transmembrane region" description="Helical" evidence="7">
    <location>
        <begin position="51"/>
        <end position="72"/>
    </location>
</feature>
<accession>A0A135U0Q6</accession>
<feature type="transmembrane region" description="Helical" evidence="7">
    <location>
        <begin position="109"/>
        <end position="127"/>
    </location>
</feature>
<keyword evidence="3 7" id="KW-1133">Transmembrane helix</keyword>
<gene>
    <name evidence="9" type="ORF">CSAL01_09871</name>
</gene>
<evidence type="ECO:0000313" key="9">
    <source>
        <dbReference type="EMBL" id="KXH53988.1"/>
    </source>
</evidence>
<keyword evidence="4 7" id="KW-0472">Membrane</keyword>
<feature type="region of interest" description="Disordered" evidence="6">
    <location>
        <begin position="237"/>
        <end position="263"/>
    </location>
</feature>
<dbReference type="PANTHER" id="PTHR33048">
    <property type="entry name" value="PTH11-LIKE INTEGRAL MEMBRANE PROTEIN (AFU_ORTHOLOGUE AFUA_5G11245)"/>
    <property type="match status" value="1"/>
</dbReference>
<dbReference type="InterPro" id="IPR052337">
    <property type="entry name" value="SAT4-like"/>
</dbReference>
<reference evidence="9 10" key="1">
    <citation type="submission" date="2014-02" db="EMBL/GenBank/DDBJ databases">
        <title>The genome sequence of Colletotrichum salicis CBS 607.94.</title>
        <authorList>
            <person name="Baroncelli R."/>
            <person name="Thon M.R."/>
        </authorList>
    </citation>
    <scope>NUCLEOTIDE SEQUENCE [LARGE SCALE GENOMIC DNA]</scope>
    <source>
        <strain evidence="9 10">CBS 607.94</strain>
    </source>
</reference>
<dbReference type="EMBL" id="JFFI01001806">
    <property type="protein sequence ID" value="KXH53988.1"/>
    <property type="molecule type" value="Genomic_DNA"/>
</dbReference>
<comment type="subcellular location">
    <subcellularLocation>
        <location evidence="1">Membrane</location>
        <topology evidence="1">Multi-pass membrane protein</topology>
    </subcellularLocation>
</comment>
<sequence>MDGATIHALYGTADNSGEPQPLVNKPSTILGVVIAFAYLRIFDRPSLIRSLCIYLIVFIGLWATAYSFLGWVPCVPVAAYWNWLIPAKRWAYGSLNSDIFSGTYESHSSVNFVLDVLVLAIPVPLYFRPQQSLKSKLRLLALLVIGIAVNGVSVVRVYSIIQHRSATRPTLDPMWYGPLSIVLSAVEVDLAMIASSVPIFWPVLRQRFPGIFVTKEVEVTREVRRLESVELEDDMEMEPARRSRVGSEASLRQENVNQGGGAGGRYMDEFIANQVDPLRKAKSTVTEVKAGEEVQGGWWQKGRFG</sequence>
<feature type="transmembrane region" description="Helical" evidence="7">
    <location>
        <begin position="181"/>
        <end position="204"/>
    </location>
</feature>
<evidence type="ECO:0000256" key="4">
    <source>
        <dbReference type="ARBA" id="ARBA00023136"/>
    </source>
</evidence>
<evidence type="ECO:0000313" key="10">
    <source>
        <dbReference type="Proteomes" id="UP000070121"/>
    </source>
</evidence>
<evidence type="ECO:0000256" key="2">
    <source>
        <dbReference type="ARBA" id="ARBA00022692"/>
    </source>
</evidence>
<evidence type="ECO:0000256" key="3">
    <source>
        <dbReference type="ARBA" id="ARBA00022989"/>
    </source>
</evidence>
<dbReference type="PANTHER" id="PTHR33048:SF47">
    <property type="entry name" value="INTEGRAL MEMBRANE PROTEIN-RELATED"/>
    <property type="match status" value="1"/>
</dbReference>
<organism evidence="9 10">
    <name type="scientific">Colletotrichum salicis</name>
    <dbReference type="NCBI Taxonomy" id="1209931"/>
    <lineage>
        <taxon>Eukaryota</taxon>
        <taxon>Fungi</taxon>
        <taxon>Dikarya</taxon>
        <taxon>Ascomycota</taxon>
        <taxon>Pezizomycotina</taxon>
        <taxon>Sordariomycetes</taxon>
        <taxon>Hypocreomycetidae</taxon>
        <taxon>Glomerellales</taxon>
        <taxon>Glomerellaceae</taxon>
        <taxon>Colletotrichum</taxon>
        <taxon>Colletotrichum acutatum species complex</taxon>
    </lineage>
</organism>
<proteinExistence type="inferred from homology"/>
<dbReference type="InterPro" id="IPR049326">
    <property type="entry name" value="Rhodopsin_dom_fungi"/>
</dbReference>
<dbReference type="Proteomes" id="UP000070121">
    <property type="component" value="Unassembled WGS sequence"/>
</dbReference>
<feature type="transmembrane region" description="Helical" evidence="7">
    <location>
        <begin position="22"/>
        <end position="39"/>
    </location>
</feature>
<dbReference type="AlphaFoldDB" id="A0A135U0Q6"/>
<feature type="transmembrane region" description="Helical" evidence="7">
    <location>
        <begin position="139"/>
        <end position="161"/>
    </location>
</feature>
<evidence type="ECO:0000256" key="6">
    <source>
        <dbReference type="SAM" id="MobiDB-lite"/>
    </source>
</evidence>
<dbReference type="Pfam" id="PF20684">
    <property type="entry name" value="Fung_rhodopsin"/>
    <property type="match status" value="1"/>
</dbReference>
<dbReference type="GO" id="GO:0016020">
    <property type="term" value="C:membrane"/>
    <property type="evidence" value="ECO:0007669"/>
    <property type="project" value="UniProtKB-SubCell"/>
</dbReference>
<keyword evidence="2 7" id="KW-0812">Transmembrane</keyword>
<dbReference type="OrthoDB" id="61113at2759"/>